<dbReference type="RefSeq" id="WP_093372429.1">
    <property type="nucleotide sequence ID" value="NZ_FOQA01000006.1"/>
</dbReference>
<keyword evidence="3" id="KW-0804">Transcription</keyword>
<dbReference type="Gene3D" id="1.10.357.10">
    <property type="entry name" value="Tetracycline Repressor, domain 2"/>
    <property type="match status" value="1"/>
</dbReference>
<dbReference type="EMBL" id="FOQA01000006">
    <property type="protein sequence ID" value="SFI08599.1"/>
    <property type="molecule type" value="Genomic_DNA"/>
</dbReference>
<dbReference type="Gene3D" id="1.10.10.60">
    <property type="entry name" value="Homeodomain-like"/>
    <property type="match status" value="1"/>
</dbReference>
<sequence>MSKKQEIIDRTYELFSRYGDALSLSTIANATSIKKSSLYAHFDSKDHLLFYVIDLELQKFDQATLEALKNGDSTDLKKTVSDFYYFILDYFNDPTKLVFWKRCMLMSEGPLKKKVEETHMKIHQRNIEHIATLYIDYAKANGLNEKNVDVFRHSFMVLLLGTLYSLFVFEHRVTPYDHSFQIFWKGVQQHLPTLH</sequence>
<evidence type="ECO:0000313" key="8">
    <source>
        <dbReference type="Proteomes" id="UP000199287"/>
    </source>
</evidence>
<feature type="domain" description="HTH tetR-type" evidence="6">
    <location>
        <begin position="1"/>
        <end position="60"/>
    </location>
</feature>
<gene>
    <name evidence="7" type="ORF">SAMN05192551_10684</name>
</gene>
<feature type="DNA-binding region" description="H-T-H motif" evidence="4">
    <location>
        <begin position="23"/>
        <end position="42"/>
    </location>
</feature>
<feature type="transmembrane region" description="Helical" evidence="5">
    <location>
        <begin position="150"/>
        <end position="169"/>
    </location>
</feature>
<dbReference type="SUPFAM" id="SSF46689">
    <property type="entry name" value="Homeodomain-like"/>
    <property type="match status" value="1"/>
</dbReference>
<evidence type="ECO:0000259" key="6">
    <source>
        <dbReference type="PROSITE" id="PS50977"/>
    </source>
</evidence>
<dbReference type="PRINTS" id="PR00455">
    <property type="entry name" value="HTHTETR"/>
</dbReference>
<dbReference type="InterPro" id="IPR009057">
    <property type="entry name" value="Homeodomain-like_sf"/>
</dbReference>
<keyword evidence="8" id="KW-1185">Reference proteome</keyword>
<reference evidence="8" key="1">
    <citation type="submission" date="2016-10" db="EMBL/GenBank/DDBJ databases">
        <authorList>
            <person name="Varghese N."/>
            <person name="Submissions S."/>
        </authorList>
    </citation>
    <scope>NUCLEOTIDE SEQUENCE [LARGE SCALE GENOMIC DNA]</scope>
    <source>
        <strain evidence="8">Z-7934</strain>
    </source>
</reference>
<name>A0A1I3FBN4_9FIRM</name>
<keyword evidence="5" id="KW-0472">Membrane</keyword>
<keyword evidence="1" id="KW-0805">Transcription regulation</keyword>
<evidence type="ECO:0000256" key="1">
    <source>
        <dbReference type="ARBA" id="ARBA00023015"/>
    </source>
</evidence>
<organism evidence="7 8">
    <name type="scientific">Tindallia magadiensis</name>
    <dbReference type="NCBI Taxonomy" id="69895"/>
    <lineage>
        <taxon>Bacteria</taxon>
        <taxon>Bacillati</taxon>
        <taxon>Bacillota</taxon>
        <taxon>Clostridia</taxon>
        <taxon>Peptostreptococcales</taxon>
        <taxon>Tindalliaceae</taxon>
        <taxon>Tindallia</taxon>
    </lineage>
</organism>
<protein>
    <submittedName>
        <fullName evidence="7">DNA-binding transcriptional regulator, AcrR family</fullName>
    </submittedName>
</protein>
<dbReference type="Proteomes" id="UP000199287">
    <property type="component" value="Unassembled WGS sequence"/>
</dbReference>
<dbReference type="Pfam" id="PF00440">
    <property type="entry name" value="TetR_N"/>
    <property type="match status" value="1"/>
</dbReference>
<dbReference type="GO" id="GO:0003677">
    <property type="term" value="F:DNA binding"/>
    <property type="evidence" value="ECO:0007669"/>
    <property type="project" value="UniProtKB-UniRule"/>
</dbReference>
<keyword evidence="5" id="KW-1133">Transmembrane helix</keyword>
<dbReference type="PROSITE" id="PS50977">
    <property type="entry name" value="HTH_TETR_2"/>
    <property type="match status" value="1"/>
</dbReference>
<dbReference type="PANTHER" id="PTHR47506:SF6">
    <property type="entry name" value="HTH-TYPE TRANSCRIPTIONAL REPRESSOR NEMR"/>
    <property type="match status" value="1"/>
</dbReference>
<dbReference type="InterPro" id="IPR001647">
    <property type="entry name" value="HTH_TetR"/>
</dbReference>
<evidence type="ECO:0000313" key="7">
    <source>
        <dbReference type="EMBL" id="SFI08599.1"/>
    </source>
</evidence>
<proteinExistence type="predicted"/>
<dbReference type="STRING" id="69895.SAMN05192551_10684"/>
<dbReference type="PANTHER" id="PTHR47506">
    <property type="entry name" value="TRANSCRIPTIONAL REGULATORY PROTEIN"/>
    <property type="match status" value="1"/>
</dbReference>
<evidence type="ECO:0000256" key="2">
    <source>
        <dbReference type="ARBA" id="ARBA00023125"/>
    </source>
</evidence>
<keyword evidence="2 4" id="KW-0238">DNA-binding</keyword>
<accession>A0A1I3FBN4</accession>
<evidence type="ECO:0000256" key="5">
    <source>
        <dbReference type="SAM" id="Phobius"/>
    </source>
</evidence>
<keyword evidence="5" id="KW-0812">Transmembrane</keyword>
<evidence type="ECO:0000256" key="3">
    <source>
        <dbReference type="ARBA" id="ARBA00023163"/>
    </source>
</evidence>
<evidence type="ECO:0000256" key="4">
    <source>
        <dbReference type="PROSITE-ProRule" id="PRU00335"/>
    </source>
</evidence>
<dbReference type="AlphaFoldDB" id="A0A1I3FBN4"/>
<dbReference type="OrthoDB" id="9808476at2"/>